<dbReference type="Pfam" id="PF00903">
    <property type="entry name" value="Glyoxalase"/>
    <property type="match status" value="1"/>
</dbReference>
<evidence type="ECO:0000259" key="1">
    <source>
        <dbReference type="PROSITE" id="PS51819"/>
    </source>
</evidence>
<evidence type="ECO:0000313" key="2">
    <source>
        <dbReference type="EMBL" id="CBI03397.1"/>
    </source>
</evidence>
<name>E6Q871_9ZZZZ</name>
<feature type="domain" description="VOC" evidence="1">
    <location>
        <begin position="9"/>
        <end position="125"/>
    </location>
</feature>
<accession>E6Q871</accession>
<protein>
    <recommendedName>
        <fullName evidence="1">VOC domain-containing protein</fullName>
    </recommendedName>
</protein>
<comment type="caution">
    <text evidence="2">The sequence shown here is derived from an EMBL/GenBank/DDBJ whole genome shotgun (WGS) entry which is preliminary data.</text>
</comment>
<dbReference type="SUPFAM" id="SSF54593">
    <property type="entry name" value="Glyoxalase/Bleomycin resistance protein/Dihydroxybiphenyl dioxygenase"/>
    <property type="match status" value="1"/>
</dbReference>
<gene>
    <name evidence="2" type="ORF">CARN4_1562</name>
</gene>
<dbReference type="InterPro" id="IPR004360">
    <property type="entry name" value="Glyas_Fos-R_dOase_dom"/>
</dbReference>
<reference evidence="2" key="1">
    <citation type="submission" date="2009-10" db="EMBL/GenBank/DDBJ databases">
        <title>Diversity of trophic interactions inside an arsenic-rich microbial ecosystem.</title>
        <authorList>
            <person name="Bertin P.N."/>
            <person name="Heinrich-Salmeron A."/>
            <person name="Pelletier E."/>
            <person name="Goulhen-Chollet F."/>
            <person name="Arsene-Ploetze F."/>
            <person name="Gallien S."/>
            <person name="Calteau A."/>
            <person name="Vallenet D."/>
            <person name="Casiot C."/>
            <person name="Chane-Woon-Ming B."/>
            <person name="Giloteaux L."/>
            <person name="Barakat M."/>
            <person name="Bonnefoy V."/>
            <person name="Bruneel O."/>
            <person name="Chandler M."/>
            <person name="Cleiss J."/>
            <person name="Duran R."/>
            <person name="Elbaz-Poulichet F."/>
            <person name="Fonknechten N."/>
            <person name="Lauga B."/>
            <person name="Mornico D."/>
            <person name="Ortet P."/>
            <person name="Schaeffer C."/>
            <person name="Siguier P."/>
            <person name="Alexander Thil Smith A."/>
            <person name="Van Dorsselaer A."/>
            <person name="Weissenbach J."/>
            <person name="Medigue C."/>
            <person name="Le Paslier D."/>
        </authorList>
    </citation>
    <scope>NUCLEOTIDE SEQUENCE</scope>
</reference>
<dbReference type="Gene3D" id="3.10.180.10">
    <property type="entry name" value="2,3-Dihydroxybiphenyl 1,2-Dioxygenase, domain 1"/>
    <property type="match status" value="1"/>
</dbReference>
<dbReference type="InterPro" id="IPR029068">
    <property type="entry name" value="Glyas_Bleomycin-R_OHBP_Dase"/>
</dbReference>
<organism evidence="2">
    <name type="scientific">mine drainage metagenome</name>
    <dbReference type="NCBI Taxonomy" id="410659"/>
    <lineage>
        <taxon>unclassified sequences</taxon>
        <taxon>metagenomes</taxon>
        <taxon>ecological metagenomes</taxon>
    </lineage>
</organism>
<dbReference type="EMBL" id="CABO01000060">
    <property type="protein sequence ID" value="CBI03397.1"/>
    <property type="molecule type" value="Genomic_DNA"/>
</dbReference>
<proteinExistence type="predicted"/>
<dbReference type="CDD" id="cd06587">
    <property type="entry name" value="VOC"/>
    <property type="match status" value="1"/>
</dbReference>
<dbReference type="AlphaFoldDB" id="E6Q871"/>
<dbReference type="InterPro" id="IPR037523">
    <property type="entry name" value="VOC_core"/>
</dbReference>
<sequence length="129" mass="14561">MERRISLGTVGHFGLAVRDPQKSATWWERIFDLQRIFEGDDYVGLTNENVTIVLSAGVPHPGTIGHISFHLPSMAALRRALDWLEENDVRVEDPGDEIGPEAPGSPNMGLWFHDPDGYRWELSVLAKRR</sequence>
<dbReference type="PROSITE" id="PS51819">
    <property type="entry name" value="VOC"/>
    <property type="match status" value="1"/>
</dbReference>